<dbReference type="EMBL" id="LUCQ01000157">
    <property type="protein sequence ID" value="OAO76491.1"/>
    <property type="molecule type" value="Genomic_DNA"/>
</dbReference>
<organism evidence="1 2">
    <name type="scientific">Anoxybacillus flavithermus</name>
    <dbReference type="NCBI Taxonomy" id="33934"/>
    <lineage>
        <taxon>Bacteria</taxon>
        <taxon>Bacillati</taxon>
        <taxon>Bacillota</taxon>
        <taxon>Bacilli</taxon>
        <taxon>Bacillales</taxon>
        <taxon>Anoxybacillaceae</taxon>
        <taxon>Anoxybacillus</taxon>
    </lineage>
</organism>
<dbReference type="OrthoDB" id="10000164at2"/>
<reference evidence="1 2" key="1">
    <citation type="submission" date="2016-03" db="EMBL/GenBank/DDBJ databases">
        <title>Spore heat resistance.</title>
        <authorList>
            <person name="Boekhorst J."/>
            <person name="Berendsen E.M."/>
            <person name="Wells-Bennik M.H."/>
            <person name="Kuipers O.P."/>
        </authorList>
    </citation>
    <scope>NUCLEOTIDE SEQUENCE [LARGE SCALE GENOMIC DNA]</scope>
    <source>
        <strain evidence="1 2">AF16</strain>
    </source>
</reference>
<comment type="caution">
    <text evidence="1">The sequence shown here is derived from an EMBL/GenBank/DDBJ whole genome shotgun (WGS) entry which is preliminary data.</text>
</comment>
<proteinExistence type="predicted"/>
<accession>A0A178T8Z6</accession>
<protein>
    <submittedName>
        <fullName evidence="1">Uncharacterized protein</fullName>
    </submittedName>
</protein>
<dbReference type="Gene3D" id="2.20.28.30">
    <property type="entry name" value="RNA polymerase ii, chain L"/>
    <property type="match status" value="1"/>
</dbReference>
<gene>
    <name evidence="1" type="ORF">TAF16_2535</name>
</gene>
<evidence type="ECO:0000313" key="2">
    <source>
        <dbReference type="Proteomes" id="UP000078336"/>
    </source>
</evidence>
<evidence type="ECO:0000313" key="1">
    <source>
        <dbReference type="EMBL" id="OAO76491.1"/>
    </source>
</evidence>
<dbReference type="Proteomes" id="UP000078336">
    <property type="component" value="Unassembled WGS sequence"/>
</dbReference>
<keyword evidence="2" id="KW-1185">Reference proteome</keyword>
<dbReference type="PATRIC" id="fig|33934.7.peg.1871"/>
<dbReference type="RefSeq" id="WP_064214509.1">
    <property type="nucleotide sequence ID" value="NZ_LUCQ01000157.1"/>
</dbReference>
<sequence>MRLDIYTCSTCGEGFSVEEDKQPITCPLCESKYFEFSHTIIGSKIELDYADMELFEAYLQDFLRDVRGIEKIESVFLEILDEISKEKAKEYAKNPANWGECCKWPDDDLPF</sequence>
<dbReference type="AlphaFoldDB" id="A0A178T8Z6"/>
<name>A0A178T8Z6_9BACL</name>